<dbReference type="InterPro" id="IPR034660">
    <property type="entry name" value="DinB/YfiT-like"/>
</dbReference>
<dbReference type="RefSeq" id="WP_138660033.1">
    <property type="nucleotide sequence ID" value="NZ_VATY01000006.1"/>
</dbReference>
<evidence type="ECO:0000313" key="2">
    <source>
        <dbReference type="Proteomes" id="UP000310314"/>
    </source>
</evidence>
<comment type="caution">
    <text evidence="1">The sequence shown here is derived from an EMBL/GenBank/DDBJ whole genome shotgun (WGS) entry which is preliminary data.</text>
</comment>
<protein>
    <submittedName>
        <fullName evidence="1">DUF664 domain-containing protein</fullName>
    </submittedName>
</protein>
<dbReference type="AlphaFoldDB" id="A0A5S3PDY1"/>
<gene>
    <name evidence="1" type="ORF">FEE95_21110</name>
</gene>
<dbReference type="EMBL" id="VATY01000006">
    <property type="protein sequence ID" value="TMM52190.1"/>
    <property type="molecule type" value="Genomic_DNA"/>
</dbReference>
<dbReference type="InterPro" id="IPR006311">
    <property type="entry name" value="TAT_signal"/>
</dbReference>
<dbReference type="SUPFAM" id="SSF109854">
    <property type="entry name" value="DinB/YfiT-like putative metalloenzymes"/>
    <property type="match status" value="1"/>
</dbReference>
<dbReference type="OrthoDB" id="117483at2"/>
<dbReference type="InterPro" id="IPR007061">
    <property type="entry name" value="MST-like"/>
</dbReference>
<keyword evidence="2" id="KW-1185">Reference proteome</keyword>
<proteinExistence type="predicted"/>
<accession>A0A5S3PDY1</accession>
<dbReference type="PROSITE" id="PS51318">
    <property type="entry name" value="TAT"/>
    <property type="match status" value="1"/>
</dbReference>
<dbReference type="Proteomes" id="UP000310314">
    <property type="component" value="Unassembled WGS sequence"/>
</dbReference>
<dbReference type="Pfam" id="PF04978">
    <property type="entry name" value="MST"/>
    <property type="match status" value="1"/>
</dbReference>
<name>A0A5S3PDY1_9FLAO</name>
<reference evidence="1 2" key="1">
    <citation type="submission" date="2019-05" db="EMBL/GenBank/DDBJ databases">
        <authorList>
            <person name="Zhang J.-Y."/>
            <person name="Feg X."/>
            <person name="Du Z.-J."/>
        </authorList>
    </citation>
    <scope>NUCLEOTIDE SEQUENCE [LARGE SCALE GENOMIC DNA]</scope>
    <source>
        <strain evidence="1 2">RZ26</strain>
    </source>
</reference>
<dbReference type="Gene3D" id="1.20.120.450">
    <property type="entry name" value="dinb family like domain"/>
    <property type="match status" value="1"/>
</dbReference>
<evidence type="ECO:0000313" key="1">
    <source>
        <dbReference type="EMBL" id="TMM52190.1"/>
    </source>
</evidence>
<organism evidence="1 2">
    <name type="scientific">Maribacter algarum</name>
    <name type="common">ex Zhang et al. 2020</name>
    <dbReference type="NCBI Taxonomy" id="2578118"/>
    <lineage>
        <taxon>Bacteria</taxon>
        <taxon>Pseudomonadati</taxon>
        <taxon>Bacteroidota</taxon>
        <taxon>Flavobacteriia</taxon>
        <taxon>Flavobacteriales</taxon>
        <taxon>Flavobacteriaceae</taxon>
        <taxon>Maribacter</taxon>
    </lineage>
</organism>
<sequence>METTNNRRNFLKSTGVLSAGLLLPSLGIAQPPKASKELGIHEFGRRSGYTSEVSILVSMMDWMRDTVIRGVRNISQKELDFLLDDDSNSIGAMLMHLAGTERYYQIDTFKGIPKKALSFGVSDEMWDAASSLGNKGRATFKGKSPAFYLDKLAEVREYSLNELKNRDDAWLYATTNFFGNQPTNNYCKWFHVVEHESNHNGQIRIIKKRAV</sequence>